<dbReference type="RefSeq" id="WP_309480963.1">
    <property type="nucleotide sequence ID" value="NZ_CP133720.1"/>
</dbReference>
<keyword evidence="2" id="KW-1185">Reference proteome</keyword>
<organism evidence="1 2">
    <name type="scientific">Undibacterium cyanobacteriorum</name>
    <dbReference type="NCBI Taxonomy" id="3073561"/>
    <lineage>
        <taxon>Bacteria</taxon>
        <taxon>Pseudomonadati</taxon>
        <taxon>Pseudomonadota</taxon>
        <taxon>Betaproteobacteria</taxon>
        <taxon>Burkholderiales</taxon>
        <taxon>Oxalobacteraceae</taxon>
        <taxon>Undibacterium</taxon>
    </lineage>
</organism>
<evidence type="ECO:0000313" key="1">
    <source>
        <dbReference type="EMBL" id="WMW79466.1"/>
    </source>
</evidence>
<sequence>MTNFNFPETDRLAQLRSEIAMQAARLIAEEGCEYSTAKRRAAKQVLGNQKINGNVLPDNQQIEQEVREYHALFCADTQPQRLRELRLIAIEVMEKLSQFNPYLIGAAMNGTAGEHSDIYLHLYTENAKDLAIFLLNLGIDFEVSEHGNRRGEASETLSFMFKREAVHLMVHDFDDLKHTDRNERADLNAVKQLLAESE</sequence>
<reference evidence="1" key="1">
    <citation type="submission" date="2023-09" db="EMBL/GenBank/DDBJ databases">
        <title>Undibacterium sp. 20NA77.5 isolated from freshwater.</title>
        <authorList>
            <person name="Le V."/>
            <person name="Ko S.-R."/>
            <person name="Ahn C.-Y."/>
            <person name="Oh H.-M."/>
        </authorList>
    </citation>
    <scope>NUCLEOTIDE SEQUENCE</scope>
    <source>
        <strain evidence="1">20NA77.5</strain>
    </source>
</reference>
<evidence type="ECO:0008006" key="3">
    <source>
        <dbReference type="Google" id="ProtNLM"/>
    </source>
</evidence>
<gene>
    <name evidence="1" type="ORF">RF679_12505</name>
</gene>
<protein>
    <recommendedName>
        <fullName evidence="3">UDP-N-acetylmuramate--alanine ligase</fullName>
    </recommendedName>
</protein>
<name>A0ABY9RH94_9BURK</name>
<dbReference type="Proteomes" id="UP001181355">
    <property type="component" value="Chromosome"/>
</dbReference>
<dbReference type="EMBL" id="CP133720">
    <property type="protein sequence ID" value="WMW79466.1"/>
    <property type="molecule type" value="Genomic_DNA"/>
</dbReference>
<proteinExistence type="predicted"/>
<accession>A0ABY9RH94</accession>
<evidence type="ECO:0000313" key="2">
    <source>
        <dbReference type="Proteomes" id="UP001181355"/>
    </source>
</evidence>